<evidence type="ECO:0000313" key="2">
    <source>
        <dbReference type="Proteomes" id="UP000593561"/>
    </source>
</evidence>
<gene>
    <name evidence="1" type="ORF">Godav_010580</name>
</gene>
<evidence type="ECO:0000313" key="1">
    <source>
        <dbReference type="EMBL" id="MBA0625377.1"/>
    </source>
</evidence>
<dbReference type="EMBL" id="JABFAC010000009">
    <property type="protein sequence ID" value="MBA0625377.1"/>
    <property type="molecule type" value="Genomic_DNA"/>
</dbReference>
<dbReference type="Proteomes" id="UP000593561">
    <property type="component" value="Unassembled WGS sequence"/>
</dbReference>
<sequence length="34" mass="3911">MQCGFINFKSQEVYLLRGSEQTQWRRGGACSSKD</sequence>
<protein>
    <submittedName>
        <fullName evidence="1">Uncharacterized protein</fullName>
    </submittedName>
</protein>
<name>A0A7J8SGX7_GOSDV</name>
<keyword evidence="2" id="KW-1185">Reference proteome</keyword>
<comment type="caution">
    <text evidence="1">The sequence shown here is derived from an EMBL/GenBank/DDBJ whole genome shotgun (WGS) entry which is preliminary data.</text>
</comment>
<dbReference type="AlphaFoldDB" id="A0A7J8SGX7"/>
<organism evidence="1 2">
    <name type="scientific">Gossypium davidsonii</name>
    <name type="common">Davidson's cotton</name>
    <name type="synonym">Gossypium klotzschianum subsp. davidsonii</name>
    <dbReference type="NCBI Taxonomy" id="34287"/>
    <lineage>
        <taxon>Eukaryota</taxon>
        <taxon>Viridiplantae</taxon>
        <taxon>Streptophyta</taxon>
        <taxon>Embryophyta</taxon>
        <taxon>Tracheophyta</taxon>
        <taxon>Spermatophyta</taxon>
        <taxon>Magnoliopsida</taxon>
        <taxon>eudicotyledons</taxon>
        <taxon>Gunneridae</taxon>
        <taxon>Pentapetalae</taxon>
        <taxon>rosids</taxon>
        <taxon>malvids</taxon>
        <taxon>Malvales</taxon>
        <taxon>Malvaceae</taxon>
        <taxon>Malvoideae</taxon>
        <taxon>Gossypium</taxon>
    </lineage>
</organism>
<proteinExistence type="predicted"/>
<accession>A0A7J8SGX7</accession>
<reference evidence="1 2" key="1">
    <citation type="journal article" date="2019" name="Genome Biol. Evol.">
        <title>Insights into the evolution of the New World diploid cottons (Gossypium, subgenus Houzingenia) based on genome sequencing.</title>
        <authorList>
            <person name="Grover C.E."/>
            <person name="Arick M.A. 2nd"/>
            <person name="Thrash A."/>
            <person name="Conover J.L."/>
            <person name="Sanders W.S."/>
            <person name="Peterson D.G."/>
            <person name="Frelichowski J.E."/>
            <person name="Scheffler J.A."/>
            <person name="Scheffler B.E."/>
            <person name="Wendel J.F."/>
        </authorList>
    </citation>
    <scope>NUCLEOTIDE SEQUENCE [LARGE SCALE GENOMIC DNA]</scope>
    <source>
        <strain evidence="1">27</strain>
        <tissue evidence="1">Leaf</tissue>
    </source>
</reference>